<sequence length="178" mass="20258">MFIIIFFVYGWYNLDSDVRLMQSTSQSMTSLIGYLLGPTSPIFMILLFTSVPALLASKFVSVFDLLMGGMDIMKHVDYATEFLTNSLLINRMIGYGILSAPLVLFVSFAVVAFYRNVFSFKMPWGAVLDPTSDWNSRNTLRQTPTSRPPPLSHRIFTNLTKVSYRKVLFVIFVIEILI</sequence>
<reference evidence="2 3" key="1">
    <citation type="submission" date="2024-08" db="EMBL/GenBank/DDBJ databases">
        <title>Gnathostoma spinigerum genome.</title>
        <authorList>
            <person name="Gonzalez-Bertolin B."/>
            <person name="Monzon S."/>
            <person name="Zaballos A."/>
            <person name="Jimenez P."/>
            <person name="Dekumyoy P."/>
            <person name="Varona S."/>
            <person name="Cuesta I."/>
            <person name="Sumanam S."/>
            <person name="Adisakwattana P."/>
            <person name="Gasser R.B."/>
            <person name="Hernandez-Gonzalez A."/>
            <person name="Young N.D."/>
            <person name="Perteguer M.J."/>
        </authorList>
    </citation>
    <scope>NUCLEOTIDE SEQUENCE [LARGE SCALE GENOMIC DNA]</scope>
    <source>
        <strain evidence="2">AL3</strain>
        <tissue evidence="2">Liver</tissue>
    </source>
</reference>
<feature type="transmembrane region" description="Helical" evidence="1">
    <location>
        <begin position="92"/>
        <end position="114"/>
    </location>
</feature>
<dbReference type="Proteomes" id="UP001608902">
    <property type="component" value="Unassembled WGS sequence"/>
</dbReference>
<accession>A0ABD6F0S6</accession>
<protein>
    <submittedName>
        <fullName evidence="2">Uncharacterized protein</fullName>
    </submittedName>
</protein>
<gene>
    <name evidence="2" type="ORF">AB6A40_010913</name>
</gene>
<name>A0ABD6F0S6_9BILA</name>
<evidence type="ECO:0000313" key="2">
    <source>
        <dbReference type="EMBL" id="MFH4984204.1"/>
    </source>
</evidence>
<comment type="caution">
    <text evidence="2">The sequence shown here is derived from an EMBL/GenBank/DDBJ whole genome shotgun (WGS) entry which is preliminary data.</text>
</comment>
<proteinExistence type="predicted"/>
<keyword evidence="1" id="KW-0812">Transmembrane</keyword>
<organism evidence="2 3">
    <name type="scientific">Gnathostoma spinigerum</name>
    <dbReference type="NCBI Taxonomy" id="75299"/>
    <lineage>
        <taxon>Eukaryota</taxon>
        <taxon>Metazoa</taxon>
        <taxon>Ecdysozoa</taxon>
        <taxon>Nematoda</taxon>
        <taxon>Chromadorea</taxon>
        <taxon>Rhabditida</taxon>
        <taxon>Spirurina</taxon>
        <taxon>Gnathostomatomorpha</taxon>
        <taxon>Gnathostomatoidea</taxon>
        <taxon>Gnathostomatidae</taxon>
        <taxon>Gnathostoma</taxon>
    </lineage>
</organism>
<dbReference type="EMBL" id="JBGFUD010015855">
    <property type="protein sequence ID" value="MFH4984204.1"/>
    <property type="molecule type" value="Genomic_DNA"/>
</dbReference>
<feature type="non-terminal residue" evidence="2">
    <location>
        <position position="178"/>
    </location>
</feature>
<feature type="transmembrane region" description="Helical" evidence="1">
    <location>
        <begin position="31"/>
        <end position="55"/>
    </location>
</feature>
<dbReference type="AlphaFoldDB" id="A0ABD6F0S6"/>
<evidence type="ECO:0000313" key="3">
    <source>
        <dbReference type="Proteomes" id="UP001608902"/>
    </source>
</evidence>
<keyword evidence="1" id="KW-0472">Membrane</keyword>
<evidence type="ECO:0000256" key="1">
    <source>
        <dbReference type="SAM" id="Phobius"/>
    </source>
</evidence>
<keyword evidence="3" id="KW-1185">Reference proteome</keyword>
<keyword evidence="1" id="KW-1133">Transmembrane helix</keyword>